<evidence type="ECO:0000313" key="2">
    <source>
        <dbReference type="EMBL" id="PLW56352.1"/>
    </source>
</evidence>
<organism evidence="2 3">
    <name type="scientific">Puccinia coronata f. sp. avenae</name>
    <dbReference type="NCBI Taxonomy" id="200324"/>
    <lineage>
        <taxon>Eukaryota</taxon>
        <taxon>Fungi</taxon>
        <taxon>Dikarya</taxon>
        <taxon>Basidiomycota</taxon>
        <taxon>Pucciniomycotina</taxon>
        <taxon>Pucciniomycetes</taxon>
        <taxon>Pucciniales</taxon>
        <taxon>Pucciniaceae</taxon>
        <taxon>Puccinia</taxon>
    </lineage>
</organism>
<protein>
    <submittedName>
        <fullName evidence="2">Uncharacterized protein</fullName>
    </submittedName>
</protein>
<dbReference type="EMBL" id="PGCJ01000021">
    <property type="protein sequence ID" value="PLW56352.1"/>
    <property type="molecule type" value="Genomic_DNA"/>
</dbReference>
<evidence type="ECO:0000256" key="1">
    <source>
        <dbReference type="SAM" id="MobiDB-lite"/>
    </source>
</evidence>
<accession>A0A2N5W2B9</accession>
<evidence type="ECO:0000313" key="3">
    <source>
        <dbReference type="Proteomes" id="UP000235388"/>
    </source>
</evidence>
<sequence>MPIGSARLSGTPARHVHAYCIWGGVRTPFGHAAIKPPLPRIPVDYPVWEVFLHNPPTGFKGRYPALWIALQKKPLAAGLSGLVRPDSASLSGGDQSAARLSGGIRKADADFNLGTRPRWKNYPIKLGPMDQRSDKTKPPLPKGTPM</sequence>
<name>A0A2N5W2B9_9BASI</name>
<feature type="region of interest" description="Disordered" evidence="1">
    <location>
        <begin position="122"/>
        <end position="146"/>
    </location>
</feature>
<gene>
    <name evidence="2" type="ORF">PCANC_03423</name>
</gene>
<proteinExistence type="predicted"/>
<comment type="caution">
    <text evidence="2">The sequence shown here is derived from an EMBL/GenBank/DDBJ whole genome shotgun (WGS) entry which is preliminary data.</text>
</comment>
<keyword evidence="3" id="KW-1185">Reference proteome</keyword>
<dbReference type="Proteomes" id="UP000235388">
    <property type="component" value="Unassembled WGS sequence"/>
</dbReference>
<dbReference type="AlphaFoldDB" id="A0A2N5W2B9"/>
<reference evidence="2 3" key="1">
    <citation type="submission" date="2017-11" db="EMBL/GenBank/DDBJ databases">
        <title>De novo assembly and phasing of dikaryotic genomes from two isolates of Puccinia coronata f. sp. avenae, the causal agent of oat crown rust.</title>
        <authorList>
            <person name="Miller M.E."/>
            <person name="Zhang Y."/>
            <person name="Omidvar V."/>
            <person name="Sperschneider J."/>
            <person name="Schwessinger B."/>
            <person name="Raley C."/>
            <person name="Palmer J.M."/>
            <person name="Garnica D."/>
            <person name="Upadhyaya N."/>
            <person name="Rathjen J."/>
            <person name="Taylor J.M."/>
            <person name="Park R.F."/>
            <person name="Dodds P.N."/>
            <person name="Hirsch C.D."/>
            <person name="Kianian S.F."/>
            <person name="Figueroa M."/>
        </authorList>
    </citation>
    <scope>NUCLEOTIDE SEQUENCE [LARGE SCALE GENOMIC DNA]</scope>
    <source>
        <strain evidence="2">12NC29</strain>
    </source>
</reference>